<reference evidence="1 2" key="1">
    <citation type="journal article" date="2016" name="PLoS ONE">
        <title>Sequence Assembly of Yarrowia lipolytica Strain W29/CLIB89 Shows Transposable Element Diversity.</title>
        <authorList>
            <person name="Magnan C."/>
            <person name="Yu J."/>
            <person name="Chang I."/>
            <person name="Jahn E."/>
            <person name="Kanomata Y."/>
            <person name="Wu J."/>
            <person name="Zeller M."/>
            <person name="Oakes M."/>
            <person name="Baldi P."/>
            <person name="Sandmeyer S."/>
        </authorList>
    </citation>
    <scope>NUCLEOTIDE SEQUENCE [LARGE SCALE GENOMIC DNA]</scope>
    <source>
        <strain evidence="2">CLIB89(W29)</strain>
    </source>
</reference>
<evidence type="ECO:0000313" key="1">
    <source>
        <dbReference type="EMBL" id="AOW04127.1"/>
    </source>
</evidence>
<proteinExistence type="predicted"/>
<dbReference type="VEuPathDB" id="FungiDB:YALI1_D19562g"/>
<sequence length="70" mass="7931">MERQKELETEILVELAKINETAILINENVLACTELLNRNHEGINFSHSTDALCSTIERFIQDVDGEQAES</sequence>
<organism evidence="1 2">
    <name type="scientific">Yarrowia lipolytica</name>
    <name type="common">Candida lipolytica</name>
    <dbReference type="NCBI Taxonomy" id="4952"/>
    <lineage>
        <taxon>Eukaryota</taxon>
        <taxon>Fungi</taxon>
        <taxon>Dikarya</taxon>
        <taxon>Ascomycota</taxon>
        <taxon>Saccharomycotina</taxon>
        <taxon>Dipodascomycetes</taxon>
        <taxon>Dipodascales</taxon>
        <taxon>Dipodascales incertae sedis</taxon>
        <taxon>Yarrowia</taxon>
    </lineage>
</organism>
<dbReference type="RefSeq" id="XP_068138824.1">
    <property type="nucleotide sequence ID" value="XM_068282723.1"/>
</dbReference>
<dbReference type="AlphaFoldDB" id="A0A1D8NEQ9"/>
<dbReference type="GeneID" id="94583335"/>
<accession>A0A1D8NEQ9</accession>
<name>A0A1D8NEQ9_YARLL</name>
<dbReference type="EMBL" id="CP017556">
    <property type="protein sequence ID" value="AOW04127.1"/>
    <property type="molecule type" value="Genomic_DNA"/>
</dbReference>
<protein>
    <submittedName>
        <fullName evidence="1">Uncharacterized protein</fullName>
    </submittedName>
</protein>
<evidence type="ECO:0000313" key="2">
    <source>
        <dbReference type="Proteomes" id="UP000182444"/>
    </source>
</evidence>
<dbReference type="Proteomes" id="UP000182444">
    <property type="component" value="Chromosome 1D"/>
</dbReference>
<gene>
    <name evidence="1" type="ORF">YALI1_D19562g</name>
</gene>